<proteinExistence type="predicted"/>
<dbReference type="SUPFAM" id="SSF51905">
    <property type="entry name" value="FAD/NAD(P)-binding domain"/>
    <property type="match status" value="1"/>
</dbReference>
<dbReference type="PANTHER" id="PTHR43747:SF5">
    <property type="entry name" value="FAD-BINDING DOMAIN-CONTAINING PROTEIN"/>
    <property type="match status" value="1"/>
</dbReference>
<keyword evidence="4" id="KW-1185">Reference proteome</keyword>
<dbReference type="PANTHER" id="PTHR43747">
    <property type="entry name" value="FAD-BINDING PROTEIN"/>
    <property type="match status" value="1"/>
</dbReference>
<evidence type="ECO:0000313" key="3">
    <source>
        <dbReference type="EMBL" id="OOV87867.1"/>
    </source>
</evidence>
<reference evidence="3" key="1">
    <citation type="submission" date="2017-02" db="EMBL/GenBank/DDBJ databases">
        <title>Draft Genome Sequence of the Salt Water Bacterium Oceanospirillum linum ATCC 11336.</title>
        <authorList>
            <person name="Trachtenberg A.M."/>
            <person name="Carney J.G."/>
            <person name="Linnane J.D."/>
            <person name="Rheaume B.A."/>
            <person name="Pitts N.L."/>
            <person name="Mykles D.L."/>
            <person name="Maclea K.S."/>
        </authorList>
    </citation>
    <scope>NUCLEOTIDE SEQUENCE [LARGE SCALE GENOMIC DNA]</scope>
    <source>
        <strain evidence="3">ATCC 11336</strain>
    </source>
</reference>
<dbReference type="InterPro" id="IPR006905">
    <property type="entry name" value="Flavin_halogenase"/>
</dbReference>
<dbReference type="InterPro" id="IPR050816">
    <property type="entry name" value="Flavin-dep_Halogenase_NPB"/>
</dbReference>
<dbReference type="RefSeq" id="WP_078319217.1">
    <property type="nucleotide sequence ID" value="NZ_FXTS01000002.1"/>
</dbReference>
<protein>
    <submittedName>
        <fullName evidence="3">FAD-dependent oxidoreductase</fullName>
    </submittedName>
</protein>
<dbReference type="GO" id="GO:0004497">
    <property type="term" value="F:monooxygenase activity"/>
    <property type="evidence" value="ECO:0007669"/>
    <property type="project" value="UniProtKB-KW"/>
</dbReference>
<organism evidence="3 4">
    <name type="scientific">Oceanospirillum linum</name>
    <dbReference type="NCBI Taxonomy" id="966"/>
    <lineage>
        <taxon>Bacteria</taxon>
        <taxon>Pseudomonadati</taxon>
        <taxon>Pseudomonadota</taxon>
        <taxon>Gammaproteobacteria</taxon>
        <taxon>Oceanospirillales</taxon>
        <taxon>Oceanospirillaceae</taxon>
        <taxon>Oceanospirillum</taxon>
    </lineage>
</organism>
<comment type="caution">
    <text evidence="3">The sequence shown here is derived from an EMBL/GenBank/DDBJ whole genome shotgun (WGS) entry which is preliminary data.</text>
</comment>
<evidence type="ECO:0000313" key="4">
    <source>
        <dbReference type="Proteomes" id="UP000190064"/>
    </source>
</evidence>
<dbReference type="EMBL" id="MTSD02000002">
    <property type="protein sequence ID" value="OOV87867.1"/>
    <property type="molecule type" value="Genomic_DNA"/>
</dbReference>
<keyword evidence="1" id="KW-0560">Oxidoreductase</keyword>
<accession>A0A1T1HDS3</accession>
<name>A0A1T1HDS3_OCELI</name>
<dbReference type="Proteomes" id="UP000190064">
    <property type="component" value="Unassembled WGS sequence"/>
</dbReference>
<dbReference type="STRING" id="966.BTA35_0207675"/>
<sequence length="457" mass="49947">MTQILILGGGPAGGAVALGMKALGYEVTLVTEARPFDAVEGISDRVIQGLRHAGFRKGLSCLPQPSARSAHWNGEANSANTESLIERKKLDAGILQDLEAAGVHVIRQRVRQVQGLVALNDKSSVSVQVMLDNGESLSADFMVEARGRAAPQADFARSRGPQTLSLLQYWHSDNGAESVSQRRSMAISLPDGWAWMAMLEDGRRYLQLTVDVSAAELPVKQQLAKYCQQRFLAIPEAKAFTGNAKPVGVPHGRISTPVLVEENIGSNWIRVGDAAMAVDPLSGNGIFQALSSALQAPAVINTLIRQPADAELAARFYRDRVEGLFYRFARIGRDFYQLEERWQGAPFWQNRCQWPDAEPVHKTVRFDQLSVEMMPVVADGLIAEQEVVITPDQPLGIWHLAGIPLAPVVNQAKQLANRQAFDAWFADQQNCHSVGIQNPAQLNAIRGWLTSVGFGES</sequence>
<dbReference type="PRINTS" id="PR00420">
    <property type="entry name" value="RNGMNOXGNASE"/>
</dbReference>
<dbReference type="AlphaFoldDB" id="A0A1T1HDS3"/>
<keyword evidence="2" id="KW-0503">Monooxygenase</keyword>
<dbReference type="Gene3D" id="3.30.9.100">
    <property type="match status" value="1"/>
</dbReference>
<evidence type="ECO:0000256" key="2">
    <source>
        <dbReference type="ARBA" id="ARBA00023033"/>
    </source>
</evidence>
<gene>
    <name evidence="3" type="ORF">BTA35_0207675</name>
</gene>
<dbReference type="Gene3D" id="3.50.50.60">
    <property type="entry name" value="FAD/NAD(P)-binding domain"/>
    <property type="match status" value="1"/>
</dbReference>
<dbReference type="Pfam" id="PF04820">
    <property type="entry name" value="Trp_halogenase"/>
    <property type="match status" value="1"/>
</dbReference>
<dbReference type="InterPro" id="IPR036188">
    <property type="entry name" value="FAD/NAD-bd_sf"/>
</dbReference>
<evidence type="ECO:0000256" key="1">
    <source>
        <dbReference type="ARBA" id="ARBA00023002"/>
    </source>
</evidence>